<dbReference type="PANTHER" id="PTHR47842:SF1">
    <property type="entry name" value="DUF676 DOMAIN-CONTAINING PROTEIN"/>
    <property type="match status" value="1"/>
</dbReference>
<feature type="compositionally biased region" description="Polar residues" evidence="4">
    <location>
        <begin position="8"/>
        <end position="25"/>
    </location>
</feature>
<evidence type="ECO:0000259" key="5">
    <source>
        <dbReference type="PROSITE" id="PS50102"/>
    </source>
</evidence>
<evidence type="ECO:0000256" key="1">
    <source>
        <dbReference type="ARBA" id="ARBA00047591"/>
    </source>
</evidence>
<dbReference type="SUPFAM" id="SSF53474">
    <property type="entry name" value="alpha/beta-Hydrolases"/>
    <property type="match status" value="1"/>
</dbReference>
<evidence type="ECO:0000313" key="6">
    <source>
        <dbReference type="EMBL" id="WFD36680.1"/>
    </source>
</evidence>
<evidence type="ECO:0000256" key="3">
    <source>
        <dbReference type="PROSITE-ProRule" id="PRU00176"/>
    </source>
</evidence>
<accession>A0AAF0EX77</accession>
<feature type="region of interest" description="Disordered" evidence="4">
    <location>
        <begin position="1"/>
        <end position="25"/>
    </location>
</feature>
<feature type="compositionally biased region" description="Basic residues" evidence="4">
    <location>
        <begin position="406"/>
        <end position="416"/>
    </location>
</feature>
<dbReference type="SUPFAM" id="SSF54928">
    <property type="entry name" value="RNA-binding domain, RBD"/>
    <property type="match status" value="1"/>
</dbReference>
<dbReference type="InterPro" id="IPR035979">
    <property type="entry name" value="RBD_domain_sf"/>
</dbReference>
<feature type="compositionally biased region" description="Low complexity" evidence="4">
    <location>
        <begin position="96"/>
        <end position="109"/>
    </location>
</feature>
<dbReference type="GO" id="GO:0003723">
    <property type="term" value="F:RNA binding"/>
    <property type="evidence" value="ECO:0007669"/>
    <property type="project" value="UniProtKB-UniRule"/>
</dbReference>
<dbReference type="PANTHER" id="PTHR47842">
    <property type="entry name" value="EXPRESSED PROTEIN"/>
    <property type="match status" value="1"/>
</dbReference>
<comment type="catalytic activity">
    <reaction evidence="1">
        <text>a diacylglycerol + H2O = a monoacylglycerol + a fatty acid + H(+)</text>
        <dbReference type="Rhea" id="RHEA:32731"/>
        <dbReference type="ChEBI" id="CHEBI:15377"/>
        <dbReference type="ChEBI" id="CHEBI:15378"/>
        <dbReference type="ChEBI" id="CHEBI:17408"/>
        <dbReference type="ChEBI" id="CHEBI:18035"/>
        <dbReference type="ChEBI" id="CHEBI:28868"/>
    </reaction>
</comment>
<dbReference type="Gene3D" id="3.30.70.330">
    <property type="match status" value="1"/>
</dbReference>
<dbReference type="InterPro" id="IPR029058">
    <property type="entry name" value="AB_hydrolase_fold"/>
</dbReference>
<comment type="catalytic activity">
    <reaction evidence="2">
        <text>a monoacylglycerol + H2O = glycerol + a fatty acid + H(+)</text>
        <dbReference type="Rhea" id="RHEA:15245"/>
        <dbReference type="ChEBI" id="CHEBI:15377"/>
        <dbReference type="ChEBI" id="CHEBI:15378"/>
        <dbReference type="ChEBI" id="CHEBI:17408"/>
        <dbReference type="ChEBI" id="CHEBI:17754"/>
        <dbReference type="ChEBI" id="CHEBI:28868"/>
    </reaction>
</comment>
<proteinExistence type="predicted"/>
<organism evidence="6 7">
    <name type="scientific">Malassezia cuniculi</name>
    <dbReference type="NCBI Taxonomy" id="948313"/>
    <lineage>
        <taxon>Eukaryota</taxon>
        <taxon>Fungi</taxon>
        <taxon>Dikarya</taxon>
        <taxon>Basidiomycota</taxon>
        <taxon>Ustilaginomycotina</taxon>
        <taxon>Malasseziomycetes</taxon>
        <taxon>Malasseziales</taxon>
        <taxon>Malasseziaceae</taxon>
        <taxon>Malassezia</taxon>
    </lineage>
</organism>
<feature type="compositionally biased region" description="Basic residues" evidence="4">
    <location>
        <begin position="331"/>
        <end position="371"/>
    </location>
</feature>
<protein>
    <recommendedName>
        <fullName evidence="5">RRM domain-containing protein</fullName>
    </recommendedName>
</protein>
<name>A0AAF0EX77_9BASI</name>
<dbReference type="SMART" id="SM00360">
    <property type="entry name" value="RRM"/>
    <property type="match status" value="1"/>
</dbReference>
<sequence>MLEKEVVTPTTSTGPSLVRTPTSDSTAMVSHRLSFESGSNCMFATQLGLWSSTVWKPNSNPWQQPRNGKASIKPKPRTNAQAAGQAGPPFSTVGRASHTTQSTSVSTTNTTAVTVSHSCSSEVATTTIQSAIGAENAALVQSRDTTEASLETATETCTTVVNVVNKSLPNCADGNGKLFTVQVMSINQHVQESDLISLFTSPPKWSDDHMMVRLYAHMTERLGSGKSVPDKPAPYNVHSVEIVNNDANQRVAHVRFLTRDDAERALVEMQQCVLVPEQAPWESCRILLSSTEPVKEKAVVPIGTKQQPIQPTHQKHQHHQQLNQHQNQNQHHQHQHQHHNQQHHQHQPHQHQHQHHQPQHHQHQKGQHHHYQQAQSQHQHQFQHRQQHNRQIATTSTAAARDMQRTRTRQRRRRDMRNRANVEIESIPTVLTFVHDGASDPLKQTSLATALTLAHRGSALDPNNTTVFVGSLMSMASESILYSLFSPFGKIVTVNIPRGQDCGFVQFTRKDDAALAIATLQNYPLAGGLLRLSWGRSISEKAAARAAARAGLRWVEDEAYSCVLLVFLHGFKGSSEHTFGEFPDRLCHLVQQTHPNAKIESIVYPTYETRGALRDASDACLVWLNERVAERAQDGVETAVVLVGHSMGGIVAADVALTKGAPRIVGVLAFDTPYFGVNPHTFKHQFHAYAQYATAIRKWGSMLAPLGGGIAAKMATRDETNPPSNWTKAILVGVGTMAVGLAGAGASMYAQKSVVDSYTWFTDHIAFVGNLWDEKGLYERIENCKKAHIPIHLVYNVLEKEKRRSFILVPAAKTHIKFAPLYANAPDEVAAHCGMFRSNNPAYFNMGLDSAAVVSSWLG</sequence>
<dbReference type="Proteomes" id="UP001219933">
    <property type="component" value="Chromosome 5"/>
</dbReference>
<feature type="region of interest" description="Disordered" evidence="4">
    <location>
        <begin position="57"/>
        <end position="109"/>
    </location>
</feature>
<keyword evidence="3" id="KW-0694">RNA-binding</keyword>
<evidence type="ECO:0000256" key="4">
    <source>
        <dbReference type="SAM" id="MobiDB-lite"/>
    </source>
</evidence>
<dbReference type="InterPro" id="IPR000073">
    <property type="entry name" value="AB_hydrolase_1"/>
</dbReference>
<dbReference type="AlphaFoldDB" id="A0AAF0EX77"/>
<dbReference type="PROSITE" id="PS50102">
    <property type="entry name" value="RRM"/>
    <property type="match status" value="1"/>
</dbReference>
<feature type="compositionally biased region" description="Polar residues" evidence="4">
    <location>
        <begin position="57"/>
        <end position="66"/>
    </location>
</feature>
<dbReference type="InterPro" id="IPR012677">
    <property type="entry name" value="Nucleotide-bd_a/b_plait_sf"/>
</dbReference>
<evidence type="ECO:0000313" key="7">
    <source>
        <dbReference type="Proteomes" id="UP001219933"/>
    </source>
</evidence>
<dbReference type="InterPro" id="IPR000504">
    <property type="entry name" value="RRM_dom"/>
</dbReference>
<feature type="domain" description="RRM" evidence="5">
    <location>
        <begin position="465"/>
        <end position="537"/>
    </location>
</feature>
<feature type="compositionally biased region" description="Low complexity" evidence="4">
    <location>
        <begin position="320"/>
        <end position="330"/>
    </location>
</feature>
<gene>
    <name evidence="6" type="ORF">MCUN1_003567</name>
</gene>
<reference evidence="6" key="1">
    <citation type="submission" date="2023-03" db="EMBL/GenBank/DDBJ databases">
        <title>Mating type loci evolution in Malassezia.</title>
        <authorList>
            <person name="Coelho M.A."/>
        </authorList>
    </citation>
    <scope>NUCLEOTIDE SEQUENCE</scope>
    <source>
        <strain evidence="6">CBS 11721</strain>
    </source>
</reference>
<dbReference type="Pfam" id="PF00076">
    <property type="entry name" value="RRM_1"/>
    <property type="match status" value="1"/>
</dbReference>
<evidence type="ECO:0000256" key="2">
    <source>
        <dbReference type="ARBA" id="ARBA00048461"/>
    </source>
</evidence>
<keyword evidence="7" id="KW-1185">Reference proteome</keyword>
<dbReference type="Pfam" id="PF12697">
    <property type="entry name" value="Abhydrolase_6"/>
    <property type="match status" value="1"/>
</dbReference>
<feature type="region of interest" description="Disordered" evidence="4">
    <location>
        <begin position="305"/>
        <end position="416"/>
    </location>
</feature>
<dbReference type="EMBL" id="CP119881">
    <property type="protein sequence ID" value="WFD36680.1"/>
    <property type="molecule type" value="Genomic_DNA"/>
</dbReference>
<dbReference type="Gene3D" id="3.40.50.1820">
    <property type="entry name" value="alpha/beta hydrolase"/>
    <property type="match status" value="1"/>
</dbReference>